<feature type="chain" id="PRO_5044598592" evidence="2">
    <location>
        <begin position="22"/>
        <end position="176"/>
    </location>
</feature>
<keyword evidence="2" id="KW-0732">Signal</keyword>
<keyword evidence="5" id="KW-1185">Reference proteome</keyword>
<dbReference type="RefSeq" id="XP_020498286.1">
    <property type="nucleotide sequence ID" value="XM_020642630.3"/>
</dbReference>
<evidence type="ECO:0000259" key="3">
    <source>
        <dbReference type="PROSITE" id="PS50041"/>
    </source>
</evidence>
<evidence type="ECO:0000313" key="5">
    <source>
        <dbReference type="Proteomes" id="UP000261660"/>
    </source>
</evidence>
<dbReference type="AlphaFoldDB" id="A0A3Q3EPM4"/>
<feature type="domain" description="C-type lectin" evidence="3">
    <location>
        <begin position="51"/>
        <end position="170"/>
    </location>
</feature>
<dbReference type="Gene3D" id="3.10.100.10">
    <property type="entry name" value="Mannose-Binding Protein A, subunit A"/>
    <property type="match status" value="1"/>
</dbReference>
<dbReference type="Proteomes" id="UP000261660">
    <property type="component" value="Unplaced"/>
</dbReference>
<dbReference type="PANTHER" id="PTHR22803">
    <property type="entry name" value="MANNOSE, PHOSPHOLIPASE, LECTIN RECEPTOR RELATED"/>
    <property type="match status" value="1"/>
</dbReference>
<evidence type="ECO:0000256" key="1">
    <source>
        <dbReference type="ARBA" id="ARBA00023157"/>
    </source>
</evidence>
<dbReference type="InterPro" id="IPR001304">
    <property type="entry name" value="C-type_lectin-like"/>
</dbReference>
<evidence type="ECO:0000313" key="4">
    <source>
        <dbReference type="Ensembl" id="ENSLBEP00000009373.1"/>
    </source>
</evidence>
<dbReference type="InterPro" id="IPR016186">
    <property type="entry name" value="C-type_lectin-like/link_sf"/>
</dbReference>
<dbReference type="STRING" id="56723.ENSLBEP00000009352"/>
<keyword evidence="1" id="KW-1015">Disulfide bond</keyword>
<dbReference type="CDD" id="cd00037">
    <property type="entry name" value="CLECT"/>
    <property type="match status" value="1"/>
</dbReference>
<dbReference type="InterPro" id="IPR016187">
    <property type="entry name" value="CTDL_fold"/>
</dbReference>
<dbReference type="OrthoDB" id="441660at2759"/>
<organism evidence="4 5">
    <name type="scientific">Labrus bergylta</name>
    <name type="common">ballan wrasse</name>
    <dbReference type="NCBI Taxonomy" id="56723"/>
    <lineage>
        <taxon>Eukaryota</taxon>
        <taxon>Metazoa</taxon>
        <taxon>Chordata</taxon>
        <taxon>Craniata</taxon>
        <taxon>Vertebrata</taxon>
        <taxon>Euteleostomi</taxon>
        <taxon>Actinopterygii</taxon>
        <taxon>Neopterygii</taxon>
        <taxon>Teleostei</taxon>
        <taxon>Neoteleostei</taxon>
        <taxon>Acanthomorphata</taxon>
        <taxon>Eupercaria</taxon>
        <taxon>Labriformes</taxon>
        <taxon>Labridae</taxon>
        <taxon>Labrus</taxon>
    </lineage>
</organism>
<evidence type="ECO:0000256" key="2">
    <source>
        <dbReference type="SAM" id="SignalP"/>
    </source>
</evidence>
<dbReference type="SMART" id="SM00034">
    <property type="entry name" value="CLECT"/>
    <property type="match status" value="1"/>
</dbReference>
<name>A0A3Q3EPM4_9LABR</name>
<dbReference type="SUPFAM" id="SSF56436">
    <property type="entry name" value="C-type lectin-like"/>
    <property type="match status" value="1"/>
</dbReference>
<dbReference type="PROSITE" id="PS50041">
    <property type="entry name" value="C_TYPE_LECTIN_2"/>
    <property type="match status" value="1"/>
</dbReference>
<dbReference type="GeneID" id="109990479"/>
<sequence>MKLLTVCSLICAVMALMSAEAAPEPEPEKAAAEDLDVVKRTCCCHNGGWTQIGHRYFFYVPHSLTWHQAEANCVSMGGHLASVHSHQEYAQILTMIAVKSHRNIEAWIGGSDQVHEGVWRWTDGTCFNYNNWCRGEPNNAFNQDCLQINYTAQKCWDDRWCHHRIPSVCVRNRRFI</sequence>
<dbReference type="InterPro" id="IPR018378">
    <property type="entry name" value="C-type_lectin_CS"/>
</dbReference>
<dbReference type="PROSITE" id="PS00615">
    <property type="entry name" value="C_TYPE_LECTIN_1"/>
    <property type="match status" value="1"/>
</dbReference>
<dbReference type="Ensembl" id="ENSLBET00000009893.1">
    <property type="protein sequence ID" value="ENSLBEP00000009373.1"/>
    <property type="gene ID" value="ENSLBEG00000007257.1"/>
</dbReference>
<reference evidence="4" key="1">
    <citation type="submission" date="2025-05" db="UniProtKB">
        <authorList>
            <consortium name="Ensembl"/>
        </authorList>
    </citation>
    <scope>IDENTIFICATION</scope>
</reference>
<dbReference type="Ensembl" id="ENSLBET00000009872.1">
    <property type="protein sequence ID" value="ENSLBEP00000009352.1"/>
    <property type="gene ID" value="ENSLBEG00000007257.1"/>
</dbReference>
<dbReference type="Pfam" id="PF00059">
    <property type="entry name" value="Lectin_C"/>
    <property type="match status" value="1"/>
</dbReference>
<dbReference type="InterPro" id="IPR050111">
    <property type="entry name" value="C-type_lectin/snaclec_domain"/>
</dbReference>
<accession>A0A3Q3EPM4</accession>
<feature type="signal peptide" evidence="2">
    <location>
        <begin position="1"/>
        <end position="21"/>
    </location>
</feature>
<protein>
    <submittedName>
        <fullName evidence="4">Type-2 ice-structuring protein-like</fullName>
    </submittedName>
</protein>
<proteinExistence type="predicted"/>
<dbReference type="GeneTree" id="ENSGT00940000161814"/>